<evidence type="ECO:0000259" key="5">
    <source>
        <dbReference type="Pfam" id="PF07980"/>
    </source>
</evidence>
<comment type="subcellular location">
    <subcellularLocation>
        <location evidence="1">Cell outer membrane</location>
    </subcellularLocation>
</comment>
<reference evidence="6" key="1">
    <citation type="journal article" date="2013" name="Environ. Microbiol.">
        <title>Microbiota from the distal guts of lean and obese adolescents exhibit partial functional redundancy besides clear differences in community structure.</title>
        <authorList>
            <person name="Ferrer M."/>
            <person name="Ruiz A."/>
            <person name="Lanza F."/>
            <person name="Haange S.B."/>
            <person name="Oberbach A."/>
            <person name="Till H."/>
            <person name="Bargiela R."/>
            <person name="Campoy C."/>
            <person name="Segura M.T."/>
            <person name="Richter M."/>
            <person name="von Bergen M."/>
            <person name="Seifert J."/>
            <person name="Suarez A."/>
        </authorList>
    </citation>
    <scope>NUCLEOTIDE SEQUENCE</scope>
</reference>
<gene>
    <name evidence="6" type="ORF">OBE_12334</name>
</gene>
<keyword evidence="4" id="KW-0998">Cell outer membrane</keyword>
<dbReference type="InterPro" id="IPR012944">
    <property type="entry name" value="SusD_RagB_dom"/>
</dbReference>
<evidence type="ECO:0000256" key="2">
    <source>
        <dbReference type="ARBA" id="ARBA00022729"/>
    </source>
</evidence>
<dbReference type="Pfam" id="PF07980">
    <property type="entry name" value="SusD_RagB"/>
    <property type="match status" value="1"/>
</dbReference>
<evidence type="ECO:0000256" key="1">
    <source>
        <dbReference type="ARBA" id="ARBA00004442"/>
    </source>
</evidence>
<keyword evidence="2" id="KW-0732">Signal</keyword>
<feature type="domain" description="RagB/SusD" evidence="5">
    <location>
        <begin position="3"/>
        <end position="157"/>
    </location>
</feature>
<accession>K1S919</accession>
<dbReference type="GO" id="GO:0009279">
    <property type="term" value="C:cell outer membrane"/>
    <property type="evidence" value="ECO:0007669"/>
    <property type="project" value="UniProtKB-SubCell"/>
</dbReference>
<keyword evidence="3" id="KW-0472">Membrane</keyword>
<comment type="caution">
    <text evidence="6">The sequence shown here is derived from an EMBL/GenBank/DDBJ whole genome shotgun (WGS) entry which is preliminary data.</text>
</comment>
<dbReference type="InterPro" id="IPR011990">
    <property type="entry name" value="TPR-like_helical_dom_sf"/>
</dbReference>
<protein>
    <submittedName>
        <fullName evidence="6">Protein containing RagB/SusD domain protein</fullName>
    </submittedName>
</protein>
<dbReference type="EMBL" id="AJWZ01008496">
    <property type="protein sequence ID" value="EKC53948.1"/>
    <property type="molecule type" value="Genomic_DNA"/>
</dbReference>
<evidence type="ECO:0000256" key="3">
    <source>
        <dbReference type="ARBA" id="ARBA00023136"/>
    </source>
</evidence>
<sequence length="157" mass="18503">NVTFPSFRLGEIYLNYIEAVFECERNGISDPDVSRDLAMQYWDELRDRSGMASILEAYPSATPDEMVELVRRERRVELAFEGLRFYDTRTWMIATQTDNGPMYGMDTSVPGSGTTTPDGFWRRVSFENRIFRNNHYLFPFPQRELDRNKLLTQNYGW</sequence>
<feature type="non-terminal residue" evidence="6">
    <location>
        <position position="1"/>
    </location>
</feature>
<evidence type="ECO:0000256" key="4">
    <source>
        <dbReference type="ARBA" id="ARBA00023237"/>
    </source>
</evidence>
<dbReference type="AlphaFoldDB" id="K1S919"/>
<name>K1S919_9ZZZZ</name>
<dbReference type="Gene3D" id="1.25.40.390">
    <property type="match status" value="1"/>
</dbReference>
<proteinExistence type="predicted"/>
<dbReference type="SUPFAM" id="SSF48452">
    <property type="entry name" value="TPR-like"/>
    <property type="match status" value="1"/>
</dbReference>
<organism evidence="6">
    <name type="scientific">human gut metagenome</name>
    <dbReference type="NCBI Taxonomy" id="408170"/>
    <lineage>
        <taxon>unclassified sequences</taxon>
        <taxon>metagenomes</taxon>
        <taxon>organismal metagenomes</taxon>
    </lineage>
</organism>
<evidence type="ECO:0000313" key="6">
    <source>
        <dbReference type="EMBL" id="EKC53948.1"/>
    </source>
</evidence>